<dbReference type="KEGG" id="sted:SPTER_37960"/>
<dbReference type="AlphaFoldDB" id="A0A517DYE4"/>
<protein>
    <submittedName>
        <fullName evidence="1">Uncharacterized protein</fullName>
    </submittedName>
</protein>
<evidence type="ECO:0000313" key="1">
    <source>
        <dbReference type="EMBL" id="QDR82371.1"/>
    </source>
</evidence>
<accession>A0A517DYE4</accession>
<dbReference type="Proteomes" id="UP000320776">
    <property type="component" value="Chromosome"/>
</dbReference>
<proteinExistence type="predicted"/>
<sequence length="183" mass="20929">MNKKKSTKIKIAVAVIVCTVIALVLIFNSAFGSMFSFIGNQYRNWEIGRLATTDLSNITVDTIRIGSNLEDVDLAAYQASNRFRNSGGDHAYYFDELILDVDDNKVSYIFAFDEDVLLNINGNKDISTIEEISGLLGENYLAKTEDREQRLIKHIYYDKEIRVVAEIVYSDYDGEFVWIALWR</sequence>
<name>A0A517DYE4_9FIRM</name>
<dbReference type="EMBL" id="CP036259">
    <property type="protein sequence ID" value="QDR82371.1"/>
    <property type="molecule type" value="Genomic_DNA"/>
</dbReference>
<dbReference type="OrthoDB" id="9804799at2"/>
<reference evidence="1 2" key="1">
    <citation type="submission" date="2019-02" db="EMBL/GenBank/DDBJ databases">
        <title>Closed genome of Sporomusa termitida DSM 4440.</title>
        <authorList>
            <person name="Poehlein A."/>
            <person name="Daniel R."/>
        </authorList>
    </citation>
    <scope>NUCLEOTIDE SEQUENCE [LARGE SCALE GENOMIC DNA]</scope>
    <source>
        <strain evidence="1 2">DSM 4440</strain>
    </source>
</reference>
<gene>
    <name evidence="1" type="ORF">SPTER_37960</name>
</gene>
<organism evidence="1 2">
    <name type="scientific">Sporomusa termitida</name>
    <dbReference type="NCBI Taxonomy" id="2377"/>
    <lineage>
        <taxon>Bacteria</taxon>
        <taxon>Bacillati</taxon>
        <taxon>Bacillota</taxon>
        <taxon>Negativicutes</taxon>
        <taxon>Selenomonadales</taxon>
        <taxon>Sporomusaceae</taxon>
        <taxon>Sporomusa</taxon>
    </lineage>
</organism>
<dbReference type="RefSeq" id="WP_144351766.1">
    <property type="nucleotide sequence ID" value="NZ_CP036259.1"/>
</dbReference>
<keyword evidence="2" id="KW-1185">Reference proteome</keyword>
<evidence type="ECO:0000313" key="2">
    <source>
        <dbReference type="Proteomes" id="UP000320776"/>
    </source>
</evidence>